<name>A0ABP8XPT3_9PSEU</name>
<organism evidence="2 3">
    <name type="scientific">Pseudonocardia yuanmonensis</name>
    <dbReference type="NCBI Taxonomy" id="1095914"/>
    <lineage>
        <taxon>Bacteria</taxon>
        <taxon>Bacillati</taxon>
        <taxon>Actinomycetota</taxon>
        <taxon>Actinomycetes</taxon>
        <taxon>Pseudonocardiales</taxon>
        <taxon>Pseudonocardiaceae</taxon>
        <taxon>Pseudonocardia</taxon>
    </lineage>
</organism>
<gene>
    <name evidence="2" type="ORF">GCM10023215_63020</name>
</gene>
<proteinExistence type="predicted"/>
<dbReference type="PANTHER" id="PTHR43211">
    <property type="entry name" value="FUMARYLACETOACETATE HYDROLASE"/>
    <property type="match status" value="1"/>
</dbReference>
<comment type="caution">
    <text evidence="2">The sequence shown here is derived from an EMBL/GenBank/DDBJ whole genome shotgun (WGS) entry which is preliminary data.</text>
</comment>
<dbReference type="Pfam" id="PF01557">
    <property type="entry name" value="FAA_hydrolase"/>
    <property type="match status" value="1"/>
</dbReference>
<reference evidence="3" key="1">
    <citation type="journal article" date="2019" name="Int. J. Syst. Evol. Microbiol.">
        <title>The Global Catalogue of Microorganisms (GCM) 10K type strain sequencing project: providing services to taxonomists for standard genome sequencing and annotation.</title>
        <authorList>
            <consortium name="The Broad Institute Genomics Platform"/>
            <consortium name="The Broad Institute Genome Sequencing Center for Infectious Disease"/>
            <person name="Wu L."/>
            <person name="Ma J."/>
        </authorList>
    </citation>
    <scope>NUCLEOTIDE SEQUENCE [LARGE SCALE GENOMIC DNA]</scope>
    <source>
        <strain evidence="3">JCM 18055</strain>
    </source>
</reference>
<dbReference type="SUPFAM" id="SSF56529">
    <property type="entry name" value="FAH"/>
    <property type="match status" value="1"/>
</dbReference>
<dbReference type="EMBL" id="BAABIC010000033">
    <property type="protein sequence ID" value="GAA4711896.1"/>
    <property type="molecule type" value="Genomic_DNA"/>
</dbReference>
<keyword evidence="3" id="KW-1185">Reference proteome</keyword>
<dbReference type="PANTHER" id="PTHR43211:SF1">
    <property type="entry name" value="BLL6422 PROTEIN"/>
    <property type="match status" value="1"/>
</dbReference>
<evidence type="ECO:0000313" key="3">
    <source>
        <dbReference type="Proteomes" id="UP001500325"/>
    </source>
</evidence>
<evidence type="ECO:0000259" key="1">
    <source>
        <dbReference type="Pfam" id="PF01557"/>
    </source>
</evidence>
<protein>
    <submittedName>
        <fullName evidence="2">Fumarylacetoacetate hydrolase family protein</fullName>
    </submittedName>
</protein>
<sequence>MRWITYSHREVPTGAPTPTSAGLVVDDTVLGTAPGTRVRDLLADPDPLEVIGERLVKDPHEVVPLAGVRLHAPIPDPPTVRDFVTFERHIEGAIKLAGGDPPVPPQWYKAPTFYFTNPYSVLGPEDDVPLSPGTTLFDLELEVAVVIGEPGRDISADRAERHIAGFCIMNDWTARDLQFAEMEVRLGPAKGKDTSLTLGPMLVTPDELAARRSGTAYDLEMTASINGEVIGRDSCSSMNWSFAEMIEYASRGTEVRAGDVLGSGTCGGGCLAELWGRNGLDAHAPLRPGDVVEVAVQELGTLRSRIVEYPSA</sequence>
<dbReference type="InterPro" id="IPR011234">
    <property type="entry name" value="Fumarylacetoacetase-like_C"/>
</dbReference>
<dbReference type="Proteomes" id="UP001500325">
    <property type="component" value="Unassembled WGS sequence"/>
</dbReference>
<keyword evidence="2" id="KW-0378">Hydrolase</keyword>
<dbReference type="GO" id="GO:0016787">
    <property type="term" value="F:hydrolase activity"/>
    <property type="evidence" value="ECO:0007669"/>
    <property type="project" value="UniProtKB-KW"/>
</dbReference>
<accession>A0ABP8XPT3</accession>
<evidence type="ECO:0000313" key="2">
    <source>
        <dbReference type="EMBL" id="GAA4711896.1"/>
    </source>
</evidence>
<dbReference type="RefSeq" id="WP_345384450.1">
    <property type="nucleotide sequence ID" value="NZ_BAABIC010000033.1"/>
</dbReference>
<dbReference type="InterPro" id="IPR036663">
    <property type="entry name" value="Fumarylacetoacetase_C_sf"/>
</dbReference>
<feature type="domain" description="Fumarylacetoacetase-like C-terminal" evidence="1">
    <location>
        <begin position="102"/>
        <end position="307"/>
    </location>
</feature>
<dbReference type="Gene3D" id="3.90.850.10">
    <property type="entry name" value="Fumarylacetoacetase-like, C-terminal domain"/>
    <property type="match status" value="1"/>
</dbReference>